<dbReference type="PANTHER" id="PTHR33480:SF1">
    <property type="entry name" value="TYR RECOMBINASE DOMAIN-CONTAINING PROTEIN"/>
    <property type="match status" value="1"/>
</dbReference>
<dbReference type="Proteomes" id="UP000762676">
    <property type="component" value="Unassembled WGS sequence"/>
</dbReference>
<evidence type="ECO:0000313" key="2">
    <source>
        <dbReference type="Proteomes" id="UP000762676"/>
    </source>
</evidence>
<sequence length="202" mass="23983">MNDEFVKEILEKFREDETGKLCRTYFLLNQLGRKLWSKSARKERRVIMSDMRTLGNLILQLRKEAHDDSLEGRDILKRKNFENLTKAIQQMTHNEDTGILKPGLKLDVGFLLKKIVKVMKGRYIQENNLNEAEEQDRFSTLLDLNWKLIFYTAQLMCEERRQNLRKPGDMPLEKDITALRNFIVEETARLSDSFYEILLLRL</sequence>
<dbReference type="EMBL" id="BMAT01003195">
    <property type="protein sequence ID" value="GFS21611.1"/>
    <property type="molecule type" value="Genomic_DNA"/>
</dbReference>
<reference evidence="1 2" key="1">
    <citation type="journal article" date="2021" name="Elife">
        <title>Chloroplast acquisition without the gene transfer in kleptoplastic sea slugs, Plakobranchus ocellatus.</title>
        <authorList>
            <person name="Maeda T."/>
            <person name="Takahashi S."/>
            <person name="Yoshida T."/>
            <person name="Shimamura S."/>
            <person name="Takaki Y."/>
            <person name="Nagai Y."/>
            <person name="Toyoda A."/>
            <person name="Suzuki Y."/>
            <person name="Arimoto A."/>
            <person name="Ishii H."/>
            <person name="Satoh N."/>
            <person name="Nishiyama T."/>
            <person name="Hasebe M."/>
            <person name="Maruyama T."/>
            <person name="Minagawa J."/>
            <person name="Obokata J."/>
            <person name="Shigenobu S."/>
        </authorList>
    </citation>
    <scope>NUCLEOTIDE SEQUENCE [LARGE SCALE GENOMIC DNA]</scope>
</reference>
<organism evidence="1 2">
    <name type="scientific">Elysia marginata</name>
    <dbReference type="NCBI Taxonomy" id="1093978"/>
    <lineage>
        <taxon>Eukaryota</taxon>
        <taxon>Metazoa</taxon>
        <taxon>Spiralia</taxon>
        <taxon>Lophotrochozoa</taxon>
        <taxon>Mollusca</taxon>
        <taxon>Gastropoda</taxon>
        <taxon>Heterobranchia</taxon>
        <taxon>Euthyneura</taxon>
        <taxon>Panpulmonata</taxon>
        <taxon>Sacoglossa</taxon>
        <taxon>Placobranchoidea</taxon>
        <taxon>Plakobranchidae</taxon>
        <taxon>Elysia</taxon>
    </lineage>
</organism>
<comment type="caution">
    <text evidence="1">The sequence shown here is derived from an EMBL/GenBank/DDBJ whole genome shotgun (WGS) entry which is preliminary data.</text>
</comment>
<dbReference type="AlphaFoldDB" id="A0AAV4JJK9"/>
<protein>
    <submittedName>
        <fullName evidence="1">Histone-lysine N-methyltransferase SETD8-A</fullName>
    </submittedName>
</protein>
<evidence type="ECO:0000313" key="1">
    <source>
        <dbReference type="EMBL" id="GFS21611.1"/>
    </source>
</evidence>
<accession>A0AAV4JJK9</accession>
<proteinExistence type="predicted"/>
<keyword evidence="2" id="KW-1185">Reference proteome</keyword>
<gene>
    <name evidence="1" type="ORF">ElyMa_001597600</name>
</gene>
<name>A0AAV4JJK9_9GAST</name>
<dbReference type="PANTHER" id="PTHR33480">
    <property type="entry name" value="SET DOMAIN-CONTAINING PROTEIN-RELATED"/>
    <property type="match status" value="1"/>
</dbReference>